<protein>
    <submittedName>
        <fullName evidence="4">Esterase / lipase</fullName>
    </submittedName>
</protein>
<sequence>VVVNINYRLAPDFSVADQLRDCFFAFKWVSTNIERYGGDLNNVFVAGDSAGGFLAAYSALLNSSEKLRKIFGVTESGLEFRACGLTSPVCFMNTHTFQDVYYSRVKGKEFSESTLRGFENFDAVLNKGSMPPTFLVTSSGDAVGRLPTIKMYNLLCGEGVKCKLENCDKYNGKKLPHVFSVIDPFSVPGKETI</sequence>
<organism evidence="4">
    <name type="scientific">human gut metagenome</name>
    <dbReference type="NCBI Taxonomy" id="408170"/>
    <lineage>
        <taxon>unclassified sequences</taxon>
        <taxon>metagenomes</taxon>
        <taxon>organismal metagenomes</taxon>
    </lineage>
</organism>
<dbReference type="EMBL" id="AJWZ01002082">
    <property type="protein sequence ID" value="EKC71937.1"/>
    <property type="molecule type" value="Genomic_DNA"/>
</dbReference>
<dbReference type="PANTHER" id="PTHR48081">
    <property type="entry name" value="AB HYDROLASE SUPERFAMILY PROTEIN C4A8.06C"/>
    <property type="match status" value="1"/>
</dbReference>
<keyword evidence="2" id="KW-0378">Hydrolase</keyword>
<name>K1TFM9_9ZZZZ</name>
<evidence type="ECO:0000313" key="4">
    <source>
        <dbReference type="EMBL" id="EKC71937.1"/>
    </source>
</evidence>
<dbReference type="InterPro" id="IPR013094">
    <property type="entry name" value="AB_hydrolase_3"/>
</dbReference>
<dbReference type="Gene3D" id="3.40.50.1820">
    <property type="entry name" value="alpha/beta hydrolase"/>
    <property type="match status" value="1"/>
</dbReference>
<dbReference type="GO" id="GO:0016787">
    <property type="term" value="F:hydrolase activity"/>
    <property type="evidence" value="ECO:0007669"/>
    <property type="project" value="UniProtKB-KW"/>
</dbReference>
<feature type="domain" description="Alpha/beta hydrolase fold-3" evidence="3">
    <location>
        <begin position="1"/>
        <end position="165"/>
    </location>
</feature>
<dbReference type="InterPro" id="IPR029058">
    <property type="entry name" value="AB_hydrolase_fold"/>
</dbReference>
<feature type="non-terminal residue" evidence="4">
    <location>
        <position position="193"/>
    </location>
</feature>
<reference evidence="4" key="1">
    <citation type="journal article" date="2013" name="Environ. Microbiol.">
        <title>Microbiota from the distal guts of lean and obese adolescents exhibit partial functional redundancy besides clear differences in community structure.</title>
        <authorList>
            <person name="Ferrer M."/>
            <person name="Ruiz A."/>
            <person name="Lanza F."/>
            <person name="Haange S.B."/>
            <person name="Oberbach A."/>
            <person name="Till H."/>
            <person name="Bargiela R."/>
            <person name="Campoy C."/>
            <person name="Segura M.T."/>
            <person name="Richter M."/>
            <person name="von Bergen M."/>
            <person name="Seifert J."/>
            <person name="Suarez A."/>
        </authorList>
    </citation>
    <scope>NUCLEOTIDE SEQUENCE</scope>
</reference>
<feature type="non-terminal residue" evidence="4">
    <location>
        <position position="1"/>
    </location>
</feature>
<comment type="similarity">
    <text evidence="1">Belongs to the 'GDXG' lipolytic enzyme family.</text>
</comment>
<evidence type="ECO:0000256" key="1">
    <source>
        <dbReference type="ARBA" id="ARBA00010515"/>
    </source>
</evidence>
<dbReference type="PROSITE" id="PS01174">
    <property type="entry name" value="LIPASE_GDXG_SER"/>
    <property type="match status" value="1"/>
</dbReference>
<dbReference type="Pfam" id="PF07859">
    <property type="entry name" value="Abhydrolase_3"/>
    <property type="match status" value="1"/>
</dbReference>
<dbReference type="InterPro" id="IPR050300">
    <property type="entry name" value="GDXG_lipolytic_enzyme"/>
</dbReference>
<gene>
    <name evidence="4" type="ORF">OBE_03143</name>
</gene>
<proteinExistence type="inferred from homology"/>
<comment type="caution">
    <text evidence="4">The sequence shown here is derived from an EMBL/GenBank/DDBJ whole genome shotgun (WGS) entry which is preliminary data.</text>
</comment>
<dbReference type="AlphaFoldDB" id="K1TFM9"/>
<evidence type="ECO:0000256" key="2">
    <source>
        <dbReference type="ARBA" id="ARBA00022801"/>
    </source>
</evidence>
<dbReference type="SUPFAM" id="SSF53474">
    <property type="entry name" value="alpha/beta-Hydrolases"/>
    <property type="match status" value="1"/>
</dbReference>
<dbReference type="InterPro" id="IPR033140">
    <property type="entry name" value="Lipase_GDXG_put_SER_AS"/>
</dbReference>
<evidence type="ECO:0000259" key="3">
    <source>
        <dbReference type="Pfam" id="PF07859"/>
    </source>
</evidence>
<accession>K1TFM9</accession>
<dbReference type="PANTHER" id="PTHR48081:SF8">
    <property type="entry name" value="ALPHA_BETA HYDROLASE FOLD-3 DOMAIN-CONTAINING PROTEIN-RELATED"/>
    <property type="match status" value="1"/>
</dbReference>